<name>A0A0V0HGY0_SOLCH</name>
<reference evidence="1" key="1">
    <citation type="submission" date="2015-12" db="EMBL/GenBank/DDBJ databases">
        <title>Gene expression during late stages of embryo sac development: a critical building block for successful pollen-pistil interactions.</title>
        <authorList>
            <person name="Liu Y."/>
            <person name="Joly V."/>
            <person name="Sabar M."/>
            <person name="Matton D.P."/>
        </authorList>
    </citation>
    <scope>NUCLEOTIDE SEQUENCE</scope>
</reference>
<dbReference type="EMBL" id="GEDG01019713">
    <property type="protein sequence ID" value="JAP19710.1"/>
    <property type="molecule type" value="Transcribed_RNA"/>
</dbReference>
<organism evidence="1">
    <name type="scientific">Solanum chacoense</name>
    <name type="common">Chaco potato</name>
    <dbReference type="NCBI Taxonomy" id="4108"/>
    <lineage>
        <taxon>Eukaryota</taxon>
        <taxon>Viridiplantae</taxon>
        <taxon>Streptophyta</taxon>
        <taxon>Embryophyta</taxon>
        <taxon>Tracheophyta</taxon>
        <taxon>Spermatophyta</taxon>
        <taxon>Magnoliopsida</taxon>
        <taxon>eudicotyledons</taxon>
        <taxon>Gunneridae</taxon>
        <taxon>Pentapetalae</taxon>
        <taxon>asterids</taxon>
        <taxon>lamiids</taxon>
        <taxon>Solanales</taxon>
        <taxon>Solanaceae</taxon>
        <taxon>Solanoideae</taxon>
        <taxon>Solaneae</taxon>
        <taxon>Solanum</taxon>
    </lineage>
</organism>
<accession>A0A0V0HGY0</accession>
<evidence type="ECO:0000313" key="1">
    <source>
        <dbReference type="EMBL" id="JAP19710.1"/>
    </source>
</evidence>
<sequence>MIVRGHISPFPVVIFTNIFQSTNLFKFIGNSVMNLVSYLRKLEIRGSKSEFPLFFFKKISFQV</sequence>
<protein>
    <submittedName>
        <fullName evidence="1">Putative ovule protein</fullName>
    </submittedName>
</protein>
<dbReference type="AlphaFoldDB" id="A0A0V0HGY0"/>
<proteinExistence type="predicted"/>